<dbReference type="Pfam" id="PF12224">
    <property type="entry name" value="Amidoligase_2"/>
    <property type="match status" value="1"/>
</dbReference>
<sequence>MQGLNITFGVELEFVVAYRAAHYANIPHQDPDSAVRAHIIHLLQEAGFAMNGLTPPLNYDYWSLGTDGSIKTDPEDTLSPQGNEIRFSAVELITPTFYGGQSAVAFQQLERALGIIQQEFQAFTNRSCGMHIHVGNGQWGFPRSTLKKFAQVVTTFEKQLASIHPFHRINNVHCRPPSINFETQDLVKNILSLQAARSCKALIDCMSCGPHGSERGFAYNMRNLITNGAPPTIEFRQHQATLNVVNCAAWASLACGLVARCHELTPADLRDLLVRGISQQPPTMLELLTALDLGELAGHYRHEPMYSHPESGSLVYEGEAYVADPDADIQMSDAHNINSSGLAPPSPPMSTQDQIASDAEMCRRLCLNLRPRSTRSKAATKQISMTGDMDWETEYALHDALRGVEVTPDDDDDENY</sequence>
<comment type="caution">
    <text evidence="1">The sequence shown here is derived from an EMBL/GenBank/DDBJ whole genome shotgun (WGS) entry which is preliminary data.</text>
</comment>
<dbReference type="PANTHER" id="PTHR36847:SF1">
    <property type="entry name" value="AMIDOLIGASE ENZYME"/>
    <property type="match status" value="1"/>
</dbReference>
<proteinExistence type="predicted"/>
<accession>A0A8H3G1D3</accession>
<gene>
    <name evidence="1" type="ORF">HETSPECPRED_007852</name>
</gene>
<protein>
    <recommendedName>
        <fullName evidence="3">Amidoligase enzyme-domain-containing protein</fullName>
    </recommendedName>
</protein>
<dbReference type="PANTHER" id="PTHR36847">
    <property type="entry name" value="AMIDOLIGASE ENZYME"/>
    <property type="match status" value="1"/>
</dbReference>
<keyword evidence="2" id="KW-1185">Reference proteome</keyword>
<evidence type="ECO:0008006" key="3">
    <source>
        <dbReference type="Google" id="ProtNLM"/>
    </source>
</evidence>
<reference evidence="1" key="1">
    <citation type="submission" date="2021-03" db="EMBL/GenBank/DDBJ databases">
        <authorList>
            <person name="Tagirdzhanova G."/>
        </authorList>
    </citation>
    <scope>NUCLEOTIDE SEQUENCE</scope>
</reference>
<dbReference type="InterPro" id="IPR022025">
    <property type="entry name" value="Amidoligase_2"/>
</dbReference>
<dbReference type="AlphaFoldDB" id="A0A8H3G1D3"/>
<dbReference type="EMBL" id="CAJPDS010000059">
    <property type="protein sequence ID" value="CAF9931378.1"/>
    <property type="molecule type" value="Genomic_DNA"/>
</dbReference>
<evidence type="ECO:0000313" key="2">
    <source>
        <dbReference type="Proteomes" id="UP000664521"/>
    </source>
</evidence>
<organism evidence="1 2">
    <name type="scientific">Heterodermia speciosa</name>
    <dbReference type="NCBI Taxonomy" id="116794"/>
    <lineage>
        <taxon>Eukaryota</taxon>
        <taxon>Fungi</taxon>
        <taxon>Dikarya</taxon>
        <taxon>Ascomycota</taxon>
        <taxon>Pezizomycotina</taxon>
        <taxon>Lecanoromycetes</taxon>
        <taxon>OSLEUM clade</taxon>
        <taxon>Lecanoromycetidae</taxon>
        <taxon>Caliciales</taxon>
        <taxon>Physciaceae</taxon>
        <taxon>Heterodermia</taxon>
    </lineage>
</organism>
<dbReference type="Proteomes" id="UP000664521">
    <property type="component" value="Unassembled WGS sequence"/>
</dbReference>
<name>A0A8H3G1D3_9LECA</name>
<dbReference type="OrthoDB" id="412402at2759"/>
<evidence type="ECO:0000313" key="1">
    <source>
        <dbReference type="EMBL" id="CAF9931378.1"/>
    </source>
</evidence>